<evidence type="ECO:0000259" key="2">
    <source>
        <dbReference type="Pfam" id="PF02541"/>
    </source>
</evidence>
<dbReference type="Gene3D" id="3.30.420.150">
    <property type="entry name" value="Exopolyphosphatase. Domain 2"/>
    <property type="match status" value="1"/>
</dbReference>
<evidence type="ECO:0000313" key="4">
    <source>
        <dbReference type="Proteomes" id="UP000468766"/>
    </source>
</evidence>
<dbReference type="InterPro" id="IPR050273">
    <property type="entry name" value="GppA/Ppx_hydrolase"/>
</dbReference>
<organism evidence="3 4">
    <name type="scientific">Heliorestis acidaminivorans</name>
    <dbReference type="NCBI Taxonomy" id="553427"/>
    <lineage>
        <taxon>Bacteria</taxon>
        <taxon>Bacillati</taxon>
        <taxon>Bacillota</taxon>
        <taxon>Clostridia</taxon>
        <taxon>Eubacteriales</taxon>
        <taxon>Heliobacteriaceae</taxon>
        <taxon>Heliorestis</taxon>
    </lineage>
</organism>
<dbReference type="EMBL" id="WBXO01000004">
    <property type="protein sequence ID" value="KAB2953048.1"/>
    <property type="molecule type" value="Genomic_DNA"/>
</dbReference>
<protein>
    <submittedName>
        <fullName evidence="3">Ppx/GppA family phosphatase</fullName>
    </submittedName>
</protein>
<gene>
    <name evidence="3" type="ORF">F9B85_07230</name>
</gene>
<feature type="domain" description="Ppx/GppA phosphatase N-terminal" evidence="2">
    <location>
        <begin position="22"/>
        <end position="299"/>
    </location>
</feature>
<sequence length="307" mass="33715">MSDEVKRWGAIDIGSNSIRFLVATVRKRKLEPIWTELETTRLGHAVGLSGLLTAEAIERTMIALQKGLATMEELSVSIDRVAAFATSAVREASNGLIFCQKVQDQIGLTINVLSGEREGRLSYEGALALMDSEVTDNKVPVVIDIGGGSAEVVWYDQRWWRKSLPLGALRVTEKKWSKEEIGQIWHPVTSLIHDSRSEKAKTLIGVGGTVTTLGAMILALPVYDPDRVHGTIISQDQTKYYAETLSAMDGEERKKIAGLQPTRADIIPAGLTVLAQFMEQAGFNSIVISETDLLHQALLEKAMGRWT</sequence>
<reference evidence="3 4" key="1">
    <citation type="submission" date="2019-10" db="EMBL/GenBank/DDBJ databases">
        <title>Whole-genome sequence of the extremophile Heliorestis acidaminivorans DSM 24790.</title>
        <authorList>
            <person name="Kyndt J.A."/>
            <person name="Meyer T.E."/>
        </authorList>
    </citation>
    <scope>NUCLEOTIDE SEQUENCE [LARGE SCALE GENOMIC DNA]</scope>
    <source>
        <strain evidence="3 4">DSM 24790</strain>
    </source>
</reference>
<dbReference type="PANTHER" id="PTHR30005">
    <property type="entry name" value="EXOPOLYPHOSPHATASE"/>
    <property type="match status" value="1"/>
</dbReference>
<dbReference type="Proteomes" id="UP000468766">
    <property type="component" value="Unassembled WGS sequence"/>
</dbReference>
<dbReference type="CDD" id="cd24054">
    <property type="entry name" value="ASKHA_NBD_AaPPX-GppA_MtPPX2-like"/>
    <property type="match status" value="1"/>
</dbReference>
<evidence type="ECO:0000256" key="1">
    <source>
        <dbReference type="ARBA" id="ARBA00007125"/>
    </source>
</evidence>
<dbReference type="Gene3D" id="3.30.420.40">
    <property type="match status" value="1"/>
</dbReference>
<name>A0A6I0ESZ8_9FIRM</name>
<dbReference type="RefSeq" id="WP_151619708.1">
    <property type="nucleotide sequence ID" value="NZ_WBXO01000004.1"/>
</dbReference>
<dbReference type="InterPro" id="IPR043129">
    <property type="entry name" value="ATPase_NBD"/>
</dbReference>
<dbReference type="AlphaFoldDB" id="A0A6I0ESZ8"/>
<comment type="similarity">
    <text evidence="1">Belongs to the GppA/Ppx family.</text>
</comment>
<accession>A0A6I0ESZ8</accession>
<proteinExistence type="inferred from homology"/>
<evidence type="ECO:0000313" key="3">
    <source>
        <dbReference type="EMBL" id="KAB2953048.1"/>
    </source>
</evidence>
<dbReference type="GO" id="GO:0016462">
    <property type="term" value="F:pyrophosphatase activity"/>
    <property type="evidence" value="ECO:0007669"/>
    <property type="project" value="TreeGrafter"/>
</dbReference>
<comment type="caution">
    <text evidence="3">The sequence shown here is derived from an EMBL/GenBank/DDBJ whole genome shotgun (WGS) entry which is preliminary data.</text>
</comment>
<dbReference type="Pfam" id="PF02541">
    <property type="entry name" value="Ppx-GppA"/>
    <property type="match status" value="1"/>
</dbReference>
<dbReference type="SUPFAM" id="SSF53067">
    <property type="entry name" value="Actin-like ATPase domain"/>
    <property type="match status" value="2"/>
</dbReference>
<keyword evidence="4" id="KW-1185">Reference proteome</keyword>
<dbReference type="PANTHER" id="PTHR30005:SF0">
    <property type="entry name" value="RETROGRADE REGULATION PROTEIN 2"/>
    <property type="match status" value="1"/>
</dbReference>
<dbReference type="InterPro" id="IPR003695">
    <property type="entry name" value="Ppx_GppA_N"/>
</dbReference>
<dbReference type="OrthoDB" id="9807195at2"/>